<dbReference type="PANTHER" id="PTHR48079">
    <property type="entry name" value="PROTEIN YEEZ"/>
    <property type="match status" value="1"/>
</dbReference>
<evidence type="ECO:0000313" key="3">
    <source>
        <dbReference type="Proteomes" id="UP000702544"/>
    </source>
</evidence>
<dbReference type="AlphaFoldDB" id="A0AAE4Z719"/>
<feature type="domain" description="NAD(P)-binding" evidence="1">
    <location>
        <begin position="8"/>
        <end position="74"/>
    </location>
</feature>
<reference evidence="2 3" key="1">
    <citation type="submission" date="2020-01" db="EMBL/GenBank/DDBJ databases">
        <title>Genomes assembled from Gulf of Kutch pelagic sediment metagenomes.</title>
        <authorList>
            <person name="Chandrashekar M."/>
            <person name="Mahajan M.S."/>
            <person name="Dave K.J."/>
            <person name="Vatsa P."/>
            <person name="Nathani N.M."/>
        </authorList>
    </citation>
    <scope>NUCLEOTIDE SEQUENCE [LARGE SCALE GENOMIC DNA]</scope>
    <source>
        <strain evidence="2">KS3-K002</strain>
    </source>
</reference>
<dbReference type="PANTHER" id="PTHR48079:SF6">
    <property type="entry name" value="NAD(P)-BINDING DOMAIN-CONTAINING PROTEIN-RELATED"/>
    <property type="match status" value="1"/>
</dbReference>
<dbReference type="SUPFAM" id="SSF51735">
    <property type="entry name" value="NAD(P)-binding Rossmann-fold domains"/>
    <property type="match status" value="1"/>
</dbReference>
<organism evidence="2 3">
    <name type="scientific">Candidatus Kutchimonas denitrificans</name>
    <dbReference type="NCBI Taxonomy" id="3056748"/>
    <lineage>
        <taxon>Bacteria</taxon>
        <taxon>Pseudomonadati</taxon>
        <taxon>Gemmatimonadota</taxon>
        <taxon>Gemmatimonadia</taxon>
        <taxon>Candidatus Palauibacterales</taxon>
        <taxon>Candidatus Palauibacteraceae</taxon>
        <taxon>Candidatus Kutchimonas</taxon>
    </lineage>
</organism>
<gene>
    <name evidence="2" type="ORF">GWO12_07440</name>
</gene>
<sequence>MLTVTVTGAAGTVGRACVKAAVQAGHEVRALVRNEEEFRRVATEPRVEVWEGDILDRAEAGEALTGTDAVVHCVDFAPREFGHNWDAIRHALEGLRPGGWFVYPGNLWVFGPPQAERVGPDHPKASPSRLGAVRADLEKAVTAQGGTVIHMPALYGPGVKRGWLYDAFRRALAGKPAYFPGDLDRPIEFLYVADAARALIAPLGRRQARGSDYTAPGYRVTTPREMIGLIYRAAAQEPRVRSIPVPLLRFFDLFDADRRLTRDLSYLMENAILLDGTAIRRELGWQSEVDYADGARRTVRWLRHTS</sequence>
<name>A0AAE4Z719_9BACT</name>
<evidence type="ECO:0000259" key="1">
    <source>
        <dbReference type="Pfam" id="PF13460"/>
    </source>
</evidence>
<dbReference type="InterPro" id="IPR016040">
    <property type="entry name" value="NAD(P)-bd_dom"/>
</dbReference>
<dbReference type="InterPro" id="IPR036291">
    <property type="entry name" value="NAD(P)-bd_dom_sf"/>
</dbReference>
<dbReference type="GO" id="GO:0004029">
    <property type="term" value="F:aldehyde dehydrogenase (NAD+) activity"/>
    <property type="evidence" value="ECO:0007669"/>
    <property type="project" value="TreeGrafter"/>
</dbReference>
<protein>
    <submittedName>
        <fullName evidence="2">SDR family NAD(P)-dependent oxidoreductase</fullName>
    </submittedName>
</protein>
<proteinExistence type="predicted"/>
<dbReference type="Gene3D" id="3.40.50.720">
    <property type="entry name" value="NAD(P)-binding Rossmann-like Domain"/>
    <property type="match status" value="1"/>
</dbReference>
<dbReference type="GO" id="GO:0005737">
    <property type="term" value="C:cytoplasm"/>
    <property type="evidence" value="ECO:0007669"/>
    <property type="project" value="TreeGrafter"/>
</dbReference>
<dbReference type="Pfam" id="PF13460">
    <property type="entry name" value="NAD_binding_10"/>
    <property type="match status" value="1"/>
</dbReference>
<dbReference type="EMBL" id="JAACAK010000049">
    <property type="protein sequence ID" value="NIR74934.1"/>
    <property type="molecule type" value="Genomic_DNA"/>
</dbReference>
<evidence type="ECO:0000313" key="2">
    <source>
        <dbReference type="EMBL" id="NIR74934.1"/>
    </source>
</evidence>
<accession>A0AAE4Z719</accession>
<dbReference type="InterPro" id="IPR051783">
    <property type="entry name" value="NAD(P)-dependent_oxidoreduct"/>
</dbReference>
<dbReference type="Proteomes" id="UP000702544">
    <property type="component" value="Unassembled WGS sequence"/>
</dbReference>
<comment type="caution">
    <text evidence="2">The sequence shown here is derived from an EMBL/GenBank/DDBJ whole genome shotgun (WGS) entry which is preliminary data.</text>
</comment>